<keyword evidence="1" id="KW-1133">Transmembrane helix</keyword>
<keyword evidence="1" id="KW-0472">Membrane</keyword>
<evidence type="ECO:0000256" key="1">
    <source>
        <dbReference type="SAM" id="Phobius"/>
    </source>
</evidence>
<reference evidence="2" key="2">
    <citation type="journal article" date="2015" name="Data Brief">
        <title>Shoot transcriptome of the giant reed, Arundo donax.</title>
        <authorList>
            <person name="Barrero R.A."/>
            <person name="Guerrero F.D."/>
            <person name="Moolhuijzen P."/>
            <person name="Goolsby J.A."/>
            <person name="Tidwell J."/>
            <person name="Bellgard S.E."/>
            <person name="Bellgard M.I."/>
        </authorList>
    </citation>
    <scope>NUCLEOTIDE SEQUENCE</scope>
    <source>
        <tissue evidence="2">Shoot tissue taken approximately 20 cm above the soil surface</tissue>
    </source>
</reference>
<sequence length="57" mass="6623">MLTLLWLSEGEHPAAFRHRVVYIARCLFVGLSWPSSFFTIAVFSFLFVFLAVSHRTF</sequence>
<proteinExistence type="predicted"/>
<keyword evidence="2" id="KW-0067">ATP-binding</keyword>
<reference evidence="2" key="1">
    <citation type="submission" date="2014-09" db="EMBL/GenBank/DDBJ databases">
        <authorList>
            <person name="Magalhaes I.L.F."/>
            <person name="Oliveira U."/>
            <person name="Santos F.R."/>
            <person name="Vidigal T.H.D.A."/>
            <person name="Brescovit A.D."/>
            <person name="Santos A.J."/>
        </authorList>
    </citation>
    <scope>NUCLEOTIDE SEQUENCE</scope>
    <source>
        <tissue evidence="2">Shoot tissue taken approximately 20 cm above the soil surface</tissue>
    </source>
</reference>
<keyword evidence="2" id="KW-0378">Hydrolase</keyword>
<keyword evidence="2" id="KW-0547">Nucleotide-binding</keyword>
<protein>
    <submittedName>
        <fullName evidence="2">ATP-dependent RNA helicase dhh1</fullName>
    </submittedName>
</protein>
<accession>A0A0A9GDW5</accession>
<organism evidence="2">
    <name type="scientific">Arundo donax</name>
    <name type="common">Giant reed</name>
    <name type="synonym">Donax arundinaceus</name>
    <dbReference type="NCBI Taxonomy" id="35708"/>
    <lineage>
        <taxon>Eukaryota</taxon>
        <taxon>Viridiplantae</taxon>
        <taxon>Streptophyta</taxon>
        <taxon>Embryophyta</taxon>
        <taxon>Tracheophyta</taxon>
        <taxon>Spermatophyta</taxon>
        <taxon>Magnoliopsida</taxon>
        <taxon>Liliopsida</taxon>
        <taxon>Poales</taxon>
        <taxon>Poaceae</taxon>
        <taxon>PACMAD clade</taxon>
        <taxon>Arundinoideae</taxon>
        <taxon>Arundineae</taxon>
        <taxon>Arundo</taxon>
    </lineage>
</organism>
<evidence type="ECO:0000313" key="2">
    <source>
        <dbReference type="EMBL" id="JAE20751.1"/>
    </source>
</evidence>
<name>A0A0A9GDW5_ARUDO</name>
<keyword evidence="2" id="KW-0347">Helicase</keyword>
<feature type="transmembrane region" description="Helical" evidence="1">
    <location>
        <begin position="20"/>
        <end position="52"/>
    </location>
</feature>
<dbReference type="AlphaFoldDB" id="A0A0A9GDW5"/>
<keyword evidence="1" id="KW-0812">Transmembrane</keyword>
<dbReference type="GO" id="GO:0004386">
    <property type="term" value="F:helicase activity"/>
    <property type="evidence" value="ECO:0007669"/>
    <property type="project" value="UniProtKB-KW"/>
</dbReference>
<dbReference type="EMBL" id="GBRH01177145">
    <property type="protein sequence ID" value="JAE20751.1"/>
    <property type="molecule type" value="Transcribed_RNA"/>
</dbReference>